<organism evidence="2 3">
    <name type="scientific">Puccinia sorghi</name>
    <dbReference type="NCBI Taxonomy" id="27349"/>
    <lineage>
        <taxon>Eukaryota</taxon>
        <taxon>Fungi</taxon>
        <taxon>Dikarya</taxon>
        <taxon>Basidiomycota</taxon>
        <taxon>Pucciniomycotina</taxon>
        <taxon>Pucciniomycetes</taxon>
        <taxon>Pucciniales</taxon>
        <taxon>Pucciniaceae</taxon>
        <taxon>Puccinia</taxon>
    </lineage>
</organism>
<evidence type="ECO:0000313" key="3">
    <source>
        <dbReference type="Proteomes" id="UP000037035"/>
    </source>
</evidence>
<gene>
    <name evidence="2" type="ORF">VP01_2539g4</name>
</gene>
<evidence type="ECO:0000256" key="1">
    <source>
        <dbReference type="SAM" id="SignalP"/>
    </source>
</evidence>
<keyword evidence="3" id="KW-1185">Reference proteome</keyword>
<reference evidence="2 3" key="1">
    <citation type="submission" date="2015-08" db="EMBL/GenBank/DDBJ databases">
        <title>Next Generation Sequencing and Analysis of the Genome of Puccinia sorghi L Schw, the Causal Agent of Maize Common Rust.</title>
        <authorList>
            <person name="Rochi L."/>
            <person name="Burguener G."/>
            <person name="Darino M."/>
            <person name="Turjanski A."/>
            <person name="Kreff E."/>
            <person name="Dieguez M.J."/>
            <person name="Sacco F."/>
        </authorList>
    </citation>
    <scope>NUCLEOTIDE SEQUENCE [LARGE SCALE GENOMIC DNA]</scope>
    <source>
        <strain evidence="2 3">RO10H11247</strain>
    </source>
</reference>
<protein>
    <recommendedName>
        <fullName evidence="4">Tc1-like transposase DDE domain-containing protein</fullName>
    </recommendedName>
</protein>
<feature type="signal peptide" evidence="1">
    <location>
        <begin position="1"/>
        <end position="21"/>
    </location>
</feature>
<dbReference type="Proteomes" id="UP000037035">
    <property type="component" value="Unassembled WGS sequence"/>
</dbReference>
<sequence>MCFSILLFISILNTLLLLFIAYKNLIPTAKHVQNEFDILVSPGAIQKTLHNIEVTWKTVTPIPHKWNEAAFLQERHEYVLNRVTNIRQKLIFIDDAKLIYFFSIGGFIYFELLNKDGKKKTGTTSIDICNFLVRLQDHCPAESIIIMDNTRIHCGYNFEQVKDLLKESTNKITIEFLPKRNPSSNKQQDDTRNLLRIISTLPEVQLRLYSYAAHYGKHNQGHGKFISGSFQQCLLIFSFSI</sequence>
<keyword evidence="1" id="KW-0732">Signal</keyword>
<dbReference type="VEuPathDB" id="FungiDB:VP01_2539g4"/>
<evidence type="ECO:0008006" key="4">
    <source>
        <dbReference type="Google" id="ProtNLM"/>
    </source>
</evidence>
<comment type="caution">
    <text evidence="2">The sequence shown here is derived from an EMBL/GenBank/DDBJ whole genome shotgun (WGS) entry which is preliminary data.</text>
</comment>
<evidence type="ECO:0000313" key="2">
    <source>
        <dbReference type="EMBL" id="KNZ55946.1"/>
    </source>
</evidence>
<proteinExistence type="predicted"/>
<dbReference type="STRING" id="27349.A0A0L6V582"/>
<dbReference type="OrthoDB" id="2280777at2759"/>
<dbReference type="EMBL" id="LAVV01007435">
    <property type="protein sequence ID" value="KNZ55946.1"/>
    <property type="molecule type" value="Genomic_DNA"/>
</dbReference>
<name>A0A0L6V582_9BASI</name>
<feature type="chain" id="PRO_5005568288" description="Tc1-like transposase DDE domain-containing protein" evidence="1">
    <location>
        <begin position="22"/>
        <end position="241"/>
    </location>
</feature>
<accession>A0A0L6V582</accession>
<dbReference type="AlphaFoldDB" id="A0A0L6V582"/>